<comment type="caution">
    <text evidence="4">The sequence shown here is derived from an EMBL/GenBank/DDBJ whole genome shotgun (WGS) entry which is preliminary data.</text>
</comment>
<dbReference type="Proteomes" id="UP000256690">
    <property type="component" value="Unassembled WGS sequence"/>
</dbReference>
<organism evidence="4 5">
    <name type="scientific">Aspergillus mulundensis</name>
    <dbReference type="NCBI Taxonomy" id="1810919"/>
    <lineage>
        <taxon>Eukaryota</taxon>
        <taxon>Fungi</taxon>
        <taxon>Dikarya</taxon>
        <taxon>Ascomycota</taxon>
        <taxon>Pezizomycotina</taxon>
        <taxon>Eurotiomycetes</taxon>
        <taxon>Eurotiomycetidae</taxon>
        <taxon>Eurotiales</taxon>
        <taxon>Aspergillaceae</taxon>
        <taxon>Aspergillus</taxon>
        <taxon>Aspergillus subgen. Nidulantes</taxon>
    </lineage>
</organism>
<feature type="transmembrane region" description="Helical" evidence="2">
    <location>
        <begin position="182"/>
        <end position="203"/>
    </location>
</feature>
<dbReference type="InterPro" id="IPR011333">
    <property type="entry name" value="SKP1/BTB/POZ_sf"/>
</dbReference>
<proteinExistence type="predicted"/>
<name>A0A3D8S5L5_9EURO</name>
<feature type="compositionally biased region" description="Basic and acidic residues" evidence="1">
    <location>
        <begin position="499"/>
        <end position="511"/>
    </location>
</feature>
<dbReference type="SUPFAM" id="SSF54695">
    <property type="entry name" value="POZ domain"/>
    <property type="match status" value="1"/>
</dbReference>
<evidence type="ECO:0000256" key="1">
    <source>
        <dbReference type="SAM" id="MobiDB-lite"/>
    </source>
</evidence>
<keyword evidence="2" id="KW-0812">Transmembrane</keyword>
<dbReference type="InterPro" id="IPR021709">
    <property type="entry name" value="DUF3292"/>
</dbReference>
<reference evidence="4 5" key="1">
    <citation type="journal article" date="2018" name="IMA Fungus">
        <title>IMA Genome-F 9: Draft genome sequence of Annulohypoxylon stygium, Aspergillus mulundensis, Berkeleyomyces basicola (syn. Thielaviopsis basicola), Ceratocystis smalleyi, two Cercospora beticola strains, Coleophoma cylindrospora, Fusarium fracticaudum, Phialophora cf. hyalina, and Morchella septimelata.</title>
        <authorList>
            <person name="Wingfield B.D."/>
            <person name="Bills G.F."/>
            <person name="Dong Y."/>
            <person name="Huang W."/>
            <person name="Nel W.J."/>
            <person name="Swalarsk-Parry B.S."/>
            <person name="Vaghefi N."/>
            <person name="Wilken P.M."/>
            <person name="An Z."/>
            <person name="de Beer Z.W."/>
            <person name="De Vos L."/>
            <person name="Chen L."/>
            <person name="Duong T.A."/>
            <person name="Gao Y."/>
            <person name="Hammerbacher A."/>
            <person name="Kikkert J.R."/>
            <person name="Li Y."/>
            <person name="Li H."/>
            <person name="Li K."/>
            <person name="Li Q."/>
            <person name="Liu X."/>
            <person name="Ma X."/>
            <person name="Naidoo K."/>
            <person name="Pethybridge S.J."/>
            <person name="Sun J."/>
            <person name="Steenkamp E.T."/>
            <person name="van der Nest M.A."/>
            <person name="van Wyk S."/>
            <person name="Wingfield M.J."/>
            <person name="Xiong C."/>
            <person name="Yue Q."/>
            <person name="Zhang X."/>
        </authorList>
    </citation>
    <scope>NUCLEOTIDE SEQUENCE [LARGE SCALE GENOMIC DNA]</scope>
    <source>
        <strain evidence="4 5">DSM 5745</strain>
    </source>
</reference>
<dbReference type="AlphaFoldDB" id="A0A3D8S5L5"/>
<dbReference type="Gene3D" id="3.30.710.10">
    <property type="entry name" value="Potassium Channel Kv1.1, Chain A"/>
    <property type="match status" value="1"/>
</dbReference>
<dbReference type="PROSITE" id="PS50097">
    <property type="entry name" value="BTB"/>
    <property type="match status" value="1"/>
</dbReference>
<accession>A0A3D8S5L5</accession>
<dbReference type="OrthoDB" id="1708389at2759"/>
<dbReference type="EMBL" id="PVWQ01000005">
    <property type="protein sequence ID" value="RDW81546.1"/>
    <property type="molecule type" value="Genomic_DNA"/>
</dbReference>
<dbReference type="STRING" id="1810919.A0A3D8S5L5"/>
<dbReference type="InterPro" id="IPR000210">
    <property type="entry name" value="BTB/POZ_dom"/>
</dbReference>
<dbReference type="PANTHER" id="PTHR38694">
    <property type="entry name" value="CONSERVED EXPRESSED PROTEIN"/>
    <property type="match status" value="1"/>
</dbReference>
<dbReference type="GeneID" id="38115473"/>
<evidence type="ECO:0000313" key="5">
    <source>
        <dbReference type="Proteomes" id="UP000256690"/>
    </source>
</evidence>
<gene>
    <name evidence="4" type="ORF">DSM5745_05103</name>
</gene>
<dbReference type="RefSeq" id="XP_026604599.1">
    <property type="nucleotide sequence ID" value="XM_026747119.1"/>
</dbReference>
<evidence type="ECO:0000313" key="4">
    <source>
        <dbReference type="EMBL" id="RDW81546.1"/>
    </source>
</evidence>
<dbReference type="PANTHER" id="PTHR38694:SF1">
    <property type="entry name" value="PEROXIN DOMAIN-CONTAINING PROTEIN"/>
    <property type="match status" value="1"/>
</dbReference>
<keyword evidence="5" id="KW-1185">Reference proteome</keyword>
<feature type="region of interest" description="Disordered" evidence="1">
    <location>
        <begin position="800"/>
        <end position="819"/>
    </location>
</feature>
<evidence type="ECO:0000259" key="3">
    <source>
        <dbReference type="PROSITE" id="PS50097"/>
    </source>
</evidence>
<feature type="region of interest" description="Disordered" evidence="1">
    <location>
        <begin position="448"/>
        <end position="468"/>
    </location>
</feature>
<feature type="transmembrane region" description="Helical" evidence="2">
    <location>
        <begin position="366"/>
        <end position="386"/>
    </location>
</feature>
<keyword evidence="2" id="KW-1133">Transmembrane helix</keyword>
<sequence length="994" mass="108919">MSDVPDSLLPGNEKEAEIDAAFAGKNPKKINPNDAGVAENYTGPTDSHILSQTKPEDHEAKGLAHKAGEVDGGEVSDLGWGLSETIQERVVPGLSNEDLFLLIRRFNKQIYNVKAVPDAPLQGLDLIRAEDDHFSPDKLRATLERFYTTIIIGLTAFVKHIARLRSWREPVRTTWFCVIYFTAWLLDLLVPTISVTLLTLVLYTPSRKILFPPAPIALVDTSTGGVQKPKAGVLGSHDSVTGAPEKYKGEAAEQEASNLMASVATVAVGSAAGKHDQGTPESAPMESQVPDAMDIVSKTADAQAAAGGEVPADTHDKTREPMKQTVLNGADQAMRVMADVIDMWERVANALAPTPPFSMMTPRLRLAAVFAGGFLVSLLTSSYIFMKMATFFVGLGFFGDPLIQRGIQYLDREYPHWKELSQLENTLLKGVPTNAQLTLTLLRIGEANAAPLPPPPKGSLEKAPSRPASIDHEKLALGATPEEVDRAAAKSPNHPNMQAERKAETEKEAKQKKGFGAKVLSFFRGTTAAGIESKLAISHARAEIGNLHAKNQKGVLRKKGLETLPMGPVEFDARYKGHRGMAILDSSHEPPLLYFTTDETAQLGDYRMESRKKGSVYFDMPVDDIQEMRKIGGMGWKGKLVTGWAVGGKEVVDGMIVTGKRPHQEFQLTAMIELDFFTYYNRTLAPSHGNRGEAYRFEATMTGNSGSLLKKTMKDLYLSGRFSDMKITCQGFTFNTHRSVVCTQSAFFNAAINGNFKEGLSQTVDLPDDDLETIERVLSFLYFTHYEPASHAMDLSTHLETTGAKQKDQDAKKSNVQSRSEKEEACLRAAYTHLKVYLAADKYGIDSLKEFASNCFASQSDYIPVGATFQKTLQDALAMAPPSSSELQEAVAAAIASRAAELIDSGVVKQLLDTRPEIASAVLSRLVETDEIWHDAKENQVGRMINSALTMRGRNRCGCNPFSVQLRPGDFAAERFKCGNCREVYNVDDKDLEW</sequence>
<feature type="region of interest" description="Disordered" evidence="1">
    <location>
        <begin position="22"/>
        <end position="47"/>
    </location>
</feature>
<feature type="compositionally biased region" description="Basic and acidic residues" evidence="1">
    <location>
        <begin position="459"/>
        <end position="468"/>
    </location>
</feature>
<feature type="region of interest" description="Disordered" evidence="1">
    <location>
        <begin position="484"/>
        <end position="511"/>
    </location>
</feature>
<dbReference type="Pfam" id="PF00651">
    <property type="entry name" value="BTB"/>
    <property type="match status" value="1"/>
</dbReference>
<dbReference type="Pfam" id="PF11696">
    <property type="entry name" value="DUF3292"/>
    <property type="match status" value="1"/>
</dbReference>
<feature type="compositionally biased region" description="Basic and acidic residues" evidence="1">
    <location>
        <begin position="805"/>
        <end position="819"/>
    </location>
</feature>
<feature type="domain" description="BTB" evidence="3">
    <location>
        <begin position="723"/>
        <end position="790"/>
    </location>
</feature>
<evidence type="ECO:0000256" key="2">
    <source>
        <dbReference type="SAM" id="Phobius"/>
    </source>
</evidence>
<keyword evidence="2" id="KW-0472">Membrane</keyword>
<dbReference type="CDD" id="cd18186">
    <property type="entry name" value="BTB_POZ_ZBTB_KLHL-like"/>
    <property type="match status" value="1"/>
</dbReference>
<protein>
    <recommendedName>
        <fullName evidence="3">BTB domain-containing protein</fullName>
    </recommendedName>
</protein>